<keyword evidence="4" id="KW-0297">G-protein coupled receptor</keyword>
<feature type="transmembrane region" description="Helical" evidence="8">
    <location>
        <begin position="68"/>
        <end position="89"/>
    </location>
</feature>
<feature type="transmembrane region" description="Helical" evidence="8">
    <location>
        <begin position="126"/>
        <end position="143"/>
    </location>
</feature>
<sequence length="459" mass="53096">MSDSWTFDHDDHAPFGSDENIHLTEYRSLLITIFFFMIGLFGNGIMLIGNGYILRHTPGGEKRTFENFLIEITCFDLIVLTYHLMNSIIRYKALPDNDTDVMTGLINISTVCCKLLTYIVRISTLMSHWLIVLLLLNRLFLVYSKFYRLIAIVNAKYAVFVLLFIFILFNVPSIESMSYNEPLIFAHNSTTNVTFHRHCLMNAEMVDLQASMHSTSVIVNVFFYTGLGLILATVIICVLSILLFRKGAQLWNELHFHHSETENISLRYDSPIVEYLRTYNAAFTLGIVFVFLSIPCKLLRLIVLFASNYIEEYSSSNNLLVKAHAHMQTIGLAFELSLYSYKCLVFICTNYRFRCALKYLLRYQRSHIIMDQRMTITSYNNNNNDIGQRPIHPSHSQESVPFEGLYKHLQKNEFDLPIDMHQPSDRSTSGLISSYSHRSSFKTRSSICSRRTREDEISL</sequence>
<dbReference type="InterPro" id="IPR017452">
    <property type="entry name" value="GPCR_Rhodpsn_7TM"/>
</dbReference>
<feature type="transmembrane region" description="Helical" evidence="8">
    <location>
        <begin position="29"/>
        <end position="48"/>
    </location>
</feature>
<proteinExistence type="predicted"/>
<feature type="domain" description="G-protein coupled receptors family 1 profile" evidence="9">
    <location>
        <begin position="42"/>
        <end position="339"/>
    </location>
</feature>
<dbReference type="GO" id="GO:0004930">
    <property type="term" value="F:G protein-coupled receptor activity"/>
    <property type="evidence" value="ECO:0007669"/>
    <property type="project" value="UniProtKB-KW"/>
</dbReference>
<gene>
    <name evidence="10" type="ORF">QVE165_LOCUS6882</name>
</gene>
<evidence type="ECO:0000256" key="8">
    <source>
        <dbReference type="SAM" id="Phobius"/>
    </source>
</evidence>
<protein>
    <recommendedName>
        <fullName evidence="9">G-protein coupled receptors family 1 profile domain-containing protein</fullName>
    </recommendedName>
</protein>
<keyword evidence="2 8" id="KW-0812">Transmembrane</keyword>
<dbReference type="OrthoDB" id="10008680at2759"/>
<evidence type="ECO:0000256" key="2">
    <source>
        <dbReference type="ARBA" id="ARBA00022692"/>
    </source>
</evidence>
<reference evidence="10" key="1">
    <citation type="submission" date="2021-02" db="EMBL/GenBank/DDBJ databases">
        <authorList>
            <person name="Nowell W R."/>
        </authorList>
    </citation>
    <scope>NUCLEOTIDE SEQUENCE</scope>
</reference>
<evidence type="ECO:0000256" key="4">
    <source>
        <dbReference type="ARBA" id="ARBA00023040"/>
    </source>
</evidence>
<feature type="transmembrane region" description="Helical" evidence="8">
    <location>
        <begin position="221"/>
        <end position="244"/>
    </location>
</feature>
<name>A0A813VW30_9BILA</name>
<dbReference type="EMBL" id="CAJNOM010000029">
    <property type="protein sequence ID" value="CAF0851867.1"/>
    <property type="molecule type" value="Genomic_DNA"/>
</dbReference>
<dbReference type="PANTHER" id="PTHR24243">
    <property type="entry name" value="G-PROTEIN COUPLED RECEPTOR"/>
    <property type="match status" value="1"/>
</dbReference>
<evidence type="ECO:0000313" key="10">
    <source>
        <dbReference type="EMBL" id="CAF0851867.1"/>
    </source>
</evidence>
<organism evidence="10 11">
    <name type="scientific">Adineta steineri</name>
    <dbReference type="NCBI Taxonomy" id="433720"/>
    <lineage>
        <taxon>Eukaryota</taxon>
        <taxon>Metazoa</taxon>
        <taxon>Spiralia</taxon>
        <taxon>Gnathifera</taxon>
        <taxon>Rotifera</taxon>
        <taxon>Eurotatoria</taxon>
        <taxon>Bdelloidea</taxon>
        <taxon>Adinetida</taxon>
        <taxon>Adinetidae</taxon>
        <taxon>Adineta</taxon>
    </lineage>
</organism>
<evidence type="ECO:0000256" key="5">
    <source>
        <dbReference type="ARBA" id="ARBA00023136"/>
    </source>
</evidence>
<keyword evidence="11" id="KW-1185">Reference proteome</keyword>
<feature type="transmembrane region" description="Helical" evidence="8">
    <location>
        <begin position="330"/>
        <end position="353"/>
    </location>
</feature>
<dbReference type="Proteomes" id="UP000663832">
    <property type="component" value="Unassembled WGS sequence"/>
</dbReference>
<evidence type="ECO:0000259" key="9">
    <source>
        <dbReference type="PROSITE" id="PS50262"/>
    </source>
</evidence>
<comment type="subcellular location">
    <subcellularLocation>
        <location evidence="1">Membrane</location>
        <topology evidence="1">Multi-pass membrane protein</topology>
    </subcellularLocation>
</comment>
<accession>A0A813VW30</accession>
<evidence type="ECO:0000256" key="1">
    <source>
        <dbReference type="ARBA" id="ARBA00004141"/>
    </source>
</evidence>
<dbReference type="AlphaFoldDB" id="A0A813VW30"/>
<dbReference type="GO" id="GO:0005886">
    <property type="term" value="C:plasma membrane"/>
    <property type="evidence" value="ECO:0007669"/>
    <property type="project" value="TreeGrafter"/>
</dbReference>
<evidence type="ECO:0000256" key="3">
    <source>
        <dbReference type="ARBA" id="ARBA00022989"/>
    </source>
</evidence>
<feature type="transmembrane region" description="Helical" evidence="8">
    <location>
        <begin position="155"/>
        <end position="174"/>
    </location>
</feature>
<keyword evidence="3 8" id="KW-1133">Transmembrane helix</keyword>
<keyword evidence="6" id="KW-0675">Receptor</keyword>
<comment type="caution">
    <text evidence="10">The sequence shown here is derived from an EMBL/GenBank/DDBJ whole genome shotgun (WGS) entry which is preliminary data.</text>
</comment>
<dbReference type="PANTHER" id="PTHR24243:SF230">
    <property type="entry name" value="G-PROTEIN COUPLED RECEPTORS FAMILY 1 PROFILE DOMAIN-CONTAINING PROTEIN"/>
    <property type="match status" value="1"/>
</dbReference>
<keyword evidence="5 8" id="KW-0472">Membrane</keyword>
<dbReference type="Gene3D" id="1.20.1070.10">
    <property type="entry name" value="Rhodopsin 7-helix transmembrane proteins"/>
    <property type="match status" value="1"/>
</dbReference>
<evidence type="ECO:0000256" key="6">
    <source>
        <dbReference type="ARBA" id="ARBA00023170"/>
    </source>
</evidence>
<keyword evidence="7" id="KW-0807">Transducer</keyword>
<feature type="transmembrane region" description="Helical" evidence="8">
    <location>
        <begin position="282"/>
        <end position="310"/>
    </location>
</feature>
<dbReference type="PROSITE" id="PS50262">
    <property type="entry name" value="G_PROTEIN_RECEP_F1_2"/>
    <property type="match status" value="1"/>
</dbReference>
<evidence type="ECO:0000256" key="7">
    <source>
        <dbReference type="ARBA" id="ARBA00023224"/>
    </source>
</evidence>
<dbReference type="SUPFAM" id="SSF81321">
    <property type="entry name" value="Family A G protein-coupled receptor-like"/>
    <property type="match status" value="1"/>
</dbReference>
<evidence type="ECO:0000313" key="11">
    <source>
        <dbReference type="Proteomes" id="UP000663832"/>
    </source>
</evidence>